<comment type="caution">
    <text evidence="2">The sequence shown here is derived from an EMBL/GenBank/DDBJ whole genome shotgun (WGS) entry which is preliminary data.</text>
</comment>
<accession>A0A2W4ZCQ7</accession>
<evidence type="ECO:0000313" key="3">
    <source>
        <dbReference type="Proteomes" id="UP000248614"/>
    </source>
</evidence>
<dbReference type="AlphaFoldDB" id="A0A2W4ZCQ7"/>
<evidence type="ECO:0000313" key="2">
    <source>
        <dbReference type="EMBL" id="PZO80133.1"/>
    </source>
</evidence>
<sequence length="142" mass="15462">MGEVTMARWVLAGMALAIAGPVMAQETPADPPQRVRNATVYGNEACPKPTGDDEIVVCARLNENERYRIPKRFRDPPSQASADSSWAQRADVAMEAARATRPNSCSVIGTGGQTGCTQAMLRQWFAERRQQQQMNSGIPGAR</sequence>
<reference evidence="2 3" key="1">
    <citation type="submission" date="2017-08" db="EMBL/GenBank/DDBJ databases">
        <title>Infants hospitalized years apart are colonized by the same room-sourced microbial strains.</title>
        <authorList>
            <person name="Brooks B."/>
            <person name="Olm M.R."/>
            <person name="Firek B.A."/>
            <person name="Baker R."/>
            <person name="Thomas B.C."/>
            <person name="Morowitz M.J."/>
            <person name="Banfield J.F."/>
        </authorList>
    </citation>
    <scope>NUCLEOTIDE SEQUENCE [LARGE SCALE GENOMIC DNA]</scope>
    <source>
        <strain evidence="2">S2_018_000_R3_110</strain>
    </source>
</reference>
<dbReference type="Proteomes" id="UP000248614">
    <property type="component" value="Unassembled WGS sequence"/>
</dbReference>
<proteinExistence type="predicted"/>
<evidence type="ECO:0008006" key="4">
    <source>
        <dbReference type="Google" id="ProtNLM"/>
    </source>
</evidence>
<organism evidence="2 3">
    <name type="scientific">Sphingomonas hengshuiensis</name>
    <dbReference type="NCBI Taxonomy" id="1609977"/>
    <lineage>
        <taxon>Bacteria</taxon>
        <taxon>Pseudomonadati</taxon>
        <taxon>Pseudomonadota</taxon>
        <taxon>Alphaproteobacteria</taxon>
        <taxon>Sphingomonadales</taxon>
        <taxon>Sphingomonadaceae</taxon>
        <taxon>Sphingomonas</taxon>
    </lineage>
</organism>
<name>A0A2W4ZCQ7_9SPHN</name>
<protein>
    <recommendedName>
        <fullName evidence="4">DUF4189 domain-containing protein</fullName>
    </recommendedName>
</protein>
<evidence type="ECO:0000256" key="1">
    <source>
        <dbReference type="SAM" id="SignalP"/>
    </source>
</evidence>
<keyword evidence="1" id="KW-0732">Signal</keyword>
<feature type="chain" id="PRO_5015921035" description="DUF4189 domain-containing protein" evidence="1">
    <location>
        <begin position="25"/>
        <end position="142"/>
    </location>
</feature>
<gene>
    <name evidence="2" type="ORF">DI632_02675</name>
</gene>
<feature type="signal peptide" evidence="1">
    <location>
        <begin position="1"/>
        <end position="24"/>
    </location>
</feature>
<dbReference type="EMBL" id="QFNF01000004">
    <property type="protein sequence ID" value="PZO80133.1"/>
    <property type="molecule type" value="Genomic_DNA"/>
</dbReference>